<dbReference type="PANTHER" id="PTHR46268">
    <property type="entry name" value="STRESS RESPONSE PROTEIN NHAX"/>
    <property type="match status" value="1"/>
</dbReference>
<dbReference type="PANTHER" id="PTHR46268:SF6">
    <property type="entry name" value="UNIVERSAL STRESS PROTEIN UP12"/>
    <property type="match status" value="1"/>
</dbReference>
<sequence length="277" mass="32427">MKNILIPYDFSETAINALNYTKKLFAEQNINIFLLDVYIGERSYLLSEEYNEKWFSQMDDEIEDELKYLVDILNRENKGFSYHAIADSNSLTNAIKETIKEEKIDLVICGTKGAKSLAQTFIGTNTVKIIRAIDYTPILVVPTEYKYKNIDRIILSTNYKRPFNKTELHPLIRLSNMKRCNVEIVNLSIEEALTNKQRTHKVNLRELLQDLQTHYKKLSWEESESYTLQKYVEESNGQLLVLINHHYNFFNKLLNEDVIKKVTFSSKIPLLILPEMS</sequence>
<keyword evidence="4" id="KW-1185">Reference proteome</keyword>
<gene>
    <name evidence="3" type="ORF">T190423A01A_30145</name>
</gene>
<evidence type="ECO:0000313" key="3">
    <source>
        <dbReference type="EMBL" id="CAL2103031.1"/>
    </source>
</evidence>
<dbReference type="RefSeq" id="WP_348716965.1">
    <property type="nucleotide sequence ID" value="NZ_CAXJIO010000012.1"/>
</dbReference>
<dbReference type="CDD" id="cd00293">
    <property type="entry name" value="USP-like"/>
    <property type="match status" value="1"/>
</dbReference>
<reference evidence="3 4" key="1">
    <citation type="submission" date="2024-05" db="EMBL/GenBank/DDBJ databases">
        <authorList>
            <person name="Duchaud E."/>
        </authorList>
    </citation>
    <scope>NUCLEOTIDE SEQUENCE [LARGE SCALE GENOMIC DNA]</scope>
    <source>
        <strain evidence="3">Ena-SAMPLE-TAB-13-05-2024-13:56:06:370-140308</strain>
    </source>
</reference>
<comment type="caution">
    <text evidence="3">The sequence shown here is derived from an EMBL/GenBank/DDBJ whole genome shotgun (WGS) entry which is preliminary data.</text>
</comment>
<dbReference type="PRINTS" id="PR01438">
    <property type="entry name" value="UNVRSLSTRESS"/>
</dbReference>
<dbReference type="SUPFAM" id="SSF52402">
    <property type="entry name" value="Adenine nucleotide alpha hydrolases-like"/>
    <property type="match status" value="2"/>
</dbReference>
<comment type="similarity">
    <text evidence="1">Belongs to the universal stress protein A family.</text>
</comment>
<dbReference type="InterPro" id="IPR006016">
    <property type="entry name" value="UspA"/>
</dbReference>
<dbReference type="Proteomes" id="UP001497527">
    <property type="component" value="Unassembled WGS sequence"/>
</dbReference>
<dbReference type="Pfam" id="PF00582">
    <property type="entry name" value="Usp"/>
    <property type="match status" value="1"/>
</dbReference>
<dbReference type="InterPro" id="IPR006015">
    <property type="entry name" value="Universal_stress_UspA"/>
</dbReference>
<feature type="domain" description="UspA" evidence="2">
    <location>
        <begin position="1"/>
        <end position="142"/>
    </location>
</feature>
<evidence type="ECO:0000256" key="1">
    <source>
        <dbReference type="ARBA" id="ARBA00008791"/>
    </source>
</evidence>
<dbReference type="Gene3D" id="3.40.50.12370">
    <property type="match status" value="1"/>
</dbReference>
<dbReference type="EMBL" id="CAXJIO010000012">
    <property type="protein sequence ID" value="CAL2103031.1"/>
    <property type="molecule type" value="Genomic_DNA"/>
</dbReference>
<protein>
    <submittedName>
        <fullName evidence="3">Usp domain-containing protein</fullName>
    </submittedName>
</protein>
<proteinExistence type="inferred from homology"/>
<evidence type="ECO:0000313" key="4">
    <source>
        <dbReference type="Proteomes" id="UP001497527"/>
    </source>
</evidence>
<accession>A0ABP1EZY6</accession>
<name>A0ABP1EZY6_9FLAO</name>
<evidence type="ECO:0000259" key="2">
    <source>
        <dbReference type="Pfam" id="PF00582"/>
    </source>
</evidence>
<organism evidence="3 4">
    <name type="scientific">Tenacibaculum polynesiense</name>
    <dbReference type="NCBI Taxonomy" id="3137857"/>
    <lineage>
        <taxon>Bacteria</taxon>
        <taxon>Pseudomonadati</taxon>
        <taxon>Bacteroidota</taxon>
        <taxon>Flavobacteriia</taxon>
        <taxon>Flavobacteriales</taxon>
        <taxon>Flavobacteriaceae</taxon>
        <taxon>Tenacibaculum</taxon>
    </lineage>
</organism>